<organism evidence="1 2">
    <name type="scientific">Panagrolaimus sp. PS1159</name>
    <dbReference type="NCBI Taxonomy" id="55785"/>
    <lineage>
        <taxon>Eukaryota</taxon>
        <taxon>Metazoa</taxon>
        <taxon>Ecdysozoa</taxon>
        <taxon>Nematoda</taxon>
        <taxon>Chromadorea</taxon>
        <taxon>Rhabditida</taxon>
        <taxon>Tylenchina</taxon>
        <taxon>Panagrolaimomorpha</taxon>
        <taxon>Panagrolaimoidea</taxon>
        <taxon>Panagrolaimidae</taxon>
        <taxon>Panagrolaimus</taxon>
    </lineage>
</organism>
<dbReference type="Proteomes" id="UP000887580">
    <property type="component" value="Unplaced"/>
</dbReference>
<dbReference type="WBParaSite" id="PS1159_v2.g11305.t1">
    <property type="protein sequence ID" value="PS1159_v2.g11305.t1"/>
    <property type="gene ID" value="PS1159_v2.g11305"/>
</dbReference>
<evidence type="ECO:0000313" key="2">
    <source>
        <dbReference type="WBParaSite" id="PS1159_v2.g11305.t1"/>
    </source>
</evidence>
<name>A0AC35EW10_9BILA</name>
<proteinExistence type="predicted"/>
<evidence type="ECO:0000313" key="1">
    <source>
        <dbReference type="Proteomes" id="UP000887580"/>
    </source>
</evidence>
<sequence>MSMCQLCIALADHGYVHSDSGGDNVIFFLTSNLIADFDATGKKITPPTQTEINQLRTHSAQALCTIAKTCESAQQLLWPNLLEFICSENYNSVVTEIFKCLRIL</sequence>
<reference evidence="2" key="1">
    <citation type="submission" date="2022-11" db="UniProtKB">
        <authorList>
            <consortium name="WormBaseParasite"/>
        </authorList>
    </citation>
    <scope>IDENTIFICATION</scope>
</reference>
<protein>
    <submittedName>
        <fullName evidence="2">Uncharacterized protein</fullName>
    </submittedName>
</protein>
<accession>A0AC35EW10</accession>